<keyword evidence="2" id="KW-1185">Reference proteome</keyword>
<comment type="caution">
    <text evidence="1">The sequence shown here is derived from an EMBL/GenBank/DDBJ whole genome shotgun (WGS) entry which is preliminary data.</text>
</comment>
<dbReference type="RefSeq" id="WP_129734526.1">
    <property type="nucleotide sequence ID" value="NZ_PRLM01000002.1"/>
</dbReference>
<organism evidence="1 2">
    <name type="scientific">Candidatus Nanosyncoccus alces</name>
    <dbReference type="NCBI Taxonomy" id="2171997"/>
    <lineage>
        <taxon>Bacteria</taxon>
        <taxon>Candidatus Saccharimonadota</taxon>
        <taxon>Candidatus Nanosyncoccalia</taxon>
        <taxon>Candidatus Nanosyncoccales</taxon>
        <taxon>Candidatus Nanosyncoccaceae</taxon>
        <taxon>Candidatus Nanosyncoccus</taxon>
    </lineage>
</organism>
<gene>
    <name evidence="1" type="ORF">G3RUM_00200</name>
</gene>
<protein>
    <submittedName>
        <fullName evidence="1">Uncharacterized protein</fullName>
    </submittedName>
</protein>
<dbReference type="Proteomes" id="UP001191019">
    <property type="component" value="Unassembled WGS sequence"/>
</dbReference>
<accession>A0ABY0FNJ3</accession>
<name>A0ABY0FNJ3_9BACT</name>
<dbReference type="EMBL" id="PRLM01000002">
    <property type="protein sequence ID" value="RYC74924.1"/>
    <property type="molecule type" value="Genomic_DNA"/>
</dbReference>
<proteinExistence type="predicted"/>
<evidence type="ECO:0000313" key="1">
    <source>
        <dbReference type="EMBL" id="RYC74924.1"/>
    </source>
</evidence>
<evidence type="ECO:0000313" key="2">
    <source>
        <dbReference type="Proteomes" id="UP001191019"/>
    </source>
</evidence>
<sequence length="160" mass="17167">MDEYIKQSISTRRDAIEAFYGAGAEGKKKVAGLFDEIEELGDKCKDVGEFEAEFAKSPLNQKYLDLFTELSIVGAGASGGGMAGNCASAVVDGVMEGVADRALDEAKRAVLPTRAAVHQKAYDEVRKVSGLGDAIDIGEKASYAMHLGKLFKSRKKKQDE</sequence>
<reference evidence="1 2" key="1">
    <citation type="journal article" date="2018" name="bioRxiv">
        <title>Evidence of independent acquisition and adaption of ultra-small bacteria to human hosts across the highly diverse yet reduced genomes of the phylum Saccharibacteria.</title>
        <authorList>
            <person name="McLean J.S."/>
            <person name="Bor B."/>
            <person name="To T.T."/>
            <person name="Liu Q."/>
            <person name="Kearns K.A."/>
            <person name="Solden L.M."/>
            <person name="Wrighton K.C."/>
            <person name="He X."/>
            <person name="Shi W."/>
        </authorList>
    </citation>
    <scope>NUCLEOTIDE SEQUENCE [LARGE SCALE GENOMIC DNA]</scope>
    <source>
        <strain evidence="1 2">TM7_G3_2_Rum_HOT_351B</strain>
    </source>
</reference>
<reference evidence="1 2" key="2">
    <citation type="journal article" date="2020" name="Cell Rep.">
        <title>Acquisition and Adaptation of Ultra-small Parasitic Reduced Genome Bacteria to Mammalian Hosts.</title>
        <authorList>
            <person name="McLean J.S."/>
            <person name="Bor B."/>
            <person name="Kerns K.A."/>
            <person name="Liu Q."/>
            <person name="To T.T."/>
            <person name="Solden L."/>
            <person name="Hendrickson E.L."/>
            <person name="Wrighton K."/>
            <person name="Shi W."/>
            <person name="He X."/>
        </authorList>
    </citation>
    <scope>NUCLEOTIDE SEQUENCE [LARGE SCALE GENOMIC DNA]</scope>
    <source>
        <strain evidence="1 2">TM7_G3_2_Rum_HOT_351B</strain>
    </source>
</reference>